<dbReference type="Proteomes" id="UP000664940">
    <property type="component" value="Unassembled WGS sequence"/>
</dbReference>
<comment type="caution">
    <text evidence="1">The sequence shown here is derived from an EMBL/GenBank/DDBJ whole genome shotgun (WGS) entry which is preliminary data.</text>
</comment>
<evidence type="ECO:0000313" key="2">
    <source>
        <dbReference type="Proteomes" id="UP000664940"/>
    </source>
</evidence>
<dbReference type="AlphaFoldDB" id="A0A834D5T4"/>
<name>A0A834D5T4_9CHIR</name>
<sequence length="116" mass="12490">MASGPTLLMRLVASAYSIAQKAGAIVRRVIAEGDLGIVEKTCATDLQTRADRLAQLSICSSLALLRKSLQLIGPDTEEMPKLLDFVQPAQPAGHSACSWGEFQNTAWSHWNLSPVV</sequence>
<dbReference type="Gene3D" id="3.30.540.10">
    <property type="entry name" value="Fructose-1,6-Bisphosphatase, subunit A, domain 1"/>
    <property type="match status" value="1"/>
</dbReference>
<gene>
    <name evidence="1" type="ORF">HJG60_001535</name>
</gene>
<proteinExistence type="predicted"/>
<dbReference type="SUPFAM" id="SSF56655">
    <property type="entry name" value="Carbohydrate phosphatase"/>
    <property type="match status" value="1"/>
</dbReference>
<reference evidence="1 2" key="1">
    <citation type="journal article" date="2020" name="Nature">
        <title>Six reference-quality genomes reveal evolution of bat adaptations.</title>
        <authorList>
            <person name="Jebb D."/>
            <person name="Huang Z."/>
            <person name="Pippel M."/>
            <person name="Hughes G.M."/>
            <person name="Lavrichenko K."/>
            <person name="Devanna P."/>
            <person name="Winkler S."/>
            <person name="Jermiin L.S."/>
            <person name="Skirmuntt E.C."/>
            <person name="Katzourakis A."/>
            <person name="Burkitt-Gray L."/>
            <person name="Ray D.A."/>
            <person name="Sullivan K.A.M."/>
            <person name="Roscito J.G."/>
            <person name="Kirilenko B.M."/>
            <person name="Davalos L.M."/>
            <person name="Corthals A.P."/>
            <person name="Power M.L."/>
            <person name="Jones G."/>
            <person name="Ransome R.D."/>
            <person name="Dechmann D.K.N."/>
            <person name="Locatelli A.G."/>
            <person name="Puechmaille S.J."/>
            <person name="Fedrigo O."/>
            <person name="Jarvis E.D."/>
            <person name="Hiller M."/>
            <person name="Vernes S.C."/>
            <person name="Myers E.W."/>
            <person name="Teeling E.C."/>
        </authorList>
    </citation>
    <scope>NUCLEOTIDE SEQUENCE [LARGE SCALE GENOMIC DNA]</scope>
    <source>
        <strain evidence="1">Bat1K_MPI-CBG_1</strain>
    </source>
</reference>
<accession>A0A834D5T4</accession>
<dbReference type="EMBL" id="JABVXQ010000016">
    <property type="protein sequence ID" value="KAF6073105.1"/>
    <property type="molecule type" value="Genomic_DNA"/>
</dbReference>
<evidence type="ECO:0000313" key="1">
    <source>
        <dbReference type="EMBL" id="KAF6073105.1"/>
    </source>
</evidence>
<protein>
    <submittedName>
        <fullName evidence="1">3'(2'), 5'-bisphosphate nucleotidase 1</fullName>
    </submittedName>
</protein>
<organism evidence="1 2">
    <name type="scientific">Phyllostomus discolor</name>
    <name type="common">pale spear-nosed bat</name>
    <dbReference type="NCBI Taxonomy" id="89673"/>
    <lineage>
        <taxon>Eukaryota</taxon>
        <taxon>Metazoa</taxon>
        <taxon>Chordata</taxon>
        <taxon>Craniata</taxon>
        <taxon>Vertebrata</taxon>
        <taxon>Euteleostomi</taxon>
        <taxon>Mammalia</taxon>
        <taxon>Eutheria</taxon>
        <taxon>Laurasiatheria</taxon>
        <taxon>Chiroptera</taxon>
        <taxon>Yangochiroptera</taxon>
        <taxon>Phyllostomidae</taxon>
        <taxon>Phyllostominae</taxon>
        <taxon>Phyllostomus</taxon>
    </lineage>
</organism>